<dbReference type="NCBIfam" id="NF009712">
    <property type="entry name" value="PRK13241.1"/>
    <property type="match status" value="1"/>
</dbReference>
<evidence type="ECO:0000313" key="6">
    <source>
        <dbReference type="EMBL" id="MCC2164360.1"/>
    </source>
</evidence>
<evidence type="ECO:0000256" key="5">
    <source>
        <dbReference type="RuleBase" id="RU003850"/>
    </source>
</evidence>
<dbReference type="GO" id="GO:0009039">
    <property type="term" value="F:urease activity"/>
    <property type="evidence" value="ECO:0007669"/>
    <property type="project" value="UniProtKB-UniRule"/>
</dbReference>
<dbReference type="Proteomes" id="UP001198962">
    <property type="component" value="Unassembled WGS sequence"/>
</dbReference>
<dbReference type="EC" id="3.5.1.5" evidence="4 5"/>
<dbReference type="EMBL" id="JAJEPU010000012">
    <property type="protein sequence ID" value="MCC2164360.1"/>
    <property type="molecule type" value="Genomic_DNA"/>
</dbReference>
<keyword evidence="7" id="KW-1185">Reference proteome</keyword>
<accession>A0AAE3ARE2</accession>
<comment type="pathway">
    <text evidence="4">Nitrogen metabolism; urea degradation; CO(2) and NH(3) from urea (urease route): step 1/1.</text>
</comment>
<dbReference type="GO" id="GO:0043419">
    <property type="term" value="P:urea catabolic process"/>
    <property type="evidence" value="ECO:0007669"/>
    <property type="project" value="UniProtKB-UniRule"/>
</dbReference>
<comment type="similarity">
    <text evidence="4 5">Belongs to the urease gamma subunit family.</text>
</comment>
<comment type="caution">
    <text evidence="6">The sequence shown here is derived from an EMBL/GenBank/DDBJ whole genome shotgun (WGS) entry which is preliminary data.</text>
</comment>
<dbReference type="PANTHER" id="PTHR33569:SF1">
    <property type="entry name" value="UREASE"/>
    <property type="match status" value="1"/>
</dbReference>
<dbReference type="NCBIfam" id="TIGR00193">
    <property type="entry name" value="urease_gam"/>
    <property type="match status" value="1"/>
</dbReference>
<organism evidence="6 7">
    <name type="scientific">Brotaphodocola catenula</name>
    <dbReference type="NCBI Taxonomy" id="2885361"/>
    <lineage>
        <taxon>Bacteria</taxon>
        <taxon>Bacillati</taxon>
        <taxon>Bacillota</taxon>
        <taxon>Clostridia</taxon>
        <taxon>Lachnospirales</taxon>
        <taxon>Lachnospiraceae</taxon>
        <taxon>Brotaphodocola</taxon>
    </lineage>
</organism>
<gene>
    <name evidence="4 6" type="primary">ureA</name>
    <name evidence="6" type="ORF">LKD32_05610</name>
</gene>
<name>A0AAE3ARE2_9FIRM</name>
<comment type="subcellular location">
    <subcellularLocation>
        <location evidence="4 5">Cytoplasm</location>
    </subcellularLocation>
</comment>
<protein>
    <recommendedName>
        <fullName evidence="4 5">Urease subunit gamma</fullName>
        <ecNumber evidence="4 5">3.5.1.5</ecNumber>
    </recommendedName>
    <alternativeName>
        <fullName evidence="4">Urea amidohydrolase subunit gamma</fullName>
    </alternativeName>
</protein>
<evidence type="ECO:0000256" key="1">
    <source>
        <dbReference type="ARBA" id="ARBA00022490"/>
    </source>
</evidence>
<dbReference type="InterPro" id="IPR050069">
    <property type="entry name" value="Urease_subunit"/>
</dbReference>
<evidence type="ECO:0000256" key="3">
    <source>
        <dbReference type="ARBA" id="ARBA00047778"/>
    </source>
</evidence>
<dbReference type="AlphaFoldDB" id="A0AAE3ARE2"/>
<dbReference type="SUPFAM" id="SSF54111">
    <property type="entry name" value="Urease, gamma-subunit"/>
    <property type="match status" value="1"/>
</dbReference>
<evidence type="ECO:0000256" key="4">
    <source>
        <dbReference type="HAMAP-Rule" id="MF_00739"/>
    </source>
</evidence>
<reference evidence="6" key="1">
    <citation type="submission" date="2021-10" db="EMBL/GenBank/DDBJ databases">
        <title>Anaerobic single-cell dispensing facilitates the cultivation of human gut bacteria.</title>
        <authorList>
            <person name="Afrizal A."/>
        </authorList>
    </citation>
    <scope>NUCLEOTIDE SEQUENCE</scope>
    <source>
        <strain evidence="6">CLA-AA-H274</strain>
    </source>
</reference>
<comment type="catalytic activity">
    <reaction evidence="3 4 5">
        <text>urea + 2 H2O + H(+) = hydrogencarbonate + 2 NH4(+)</text>
        <dbReference type="Rhea" id="RHEA:20557"/>
        <dbReference type="ChEBI" id="CHEBI:15377"/>
        <dbReference type="ChEBI" id="CHEBI:15378"/>
        <dbReference type="ChEBI" id="CHEBI:16199"/>
        <dbReference type="ChEBI" id="CHEBI:17544"/>
        <dbReference type="ChEBI" id="CHEBI:28938"/>
        <dbReference type="EC" id="3.5.1.5"/>
    </reaction>
</comment>
<evidence type="ECO:0000256" key="2">
    <source>
        <dbReference type="ARBA" id="ARBA00022801"/>
    </source>
</evidence>
<dbReference type="InterPro" id="IPR012010">
    <property type="entry name" value="Urease_gamma"/>
</dbReference>
<dbReference type="PANTHER" id="PTHR33569">
    <property type="entry name" value="UREASE"/>
    <property type="match status" value="1"/>
</dbReference>
<dbReference type="GO" id="GO:0005737">
    <property type="term" value="C:cytoplasm"/>
    <property type="evidence" value="ECO:0007669"/>
    <property type="project" value="UniProtKB-SubCell"/>
</dbReference>
<keyword evidence="1 4" id="KW-0963">Cytoplasm</keyword>
<dbReference type="GO" id="GO:0016151">
    <property type="term" value="F:nickel cation binding"/>
    <property type="evidence" value="ECO:0007669"/>
    <property type="project" value="InterPro"/>
</dbReference>
<dbReference type="HAMAP" id="MF_00739">
    <property type="entry name" value="Urease_gamma"/>
    <property type="match status" value="1"/>
</dbReference>
<dbReference type="PIRSF" id="PIRSF001223">
    <property type="entry name" value="Urease_gamma"/>
    <property type="match status" value="1"/>
</dbReference>
<dbReference type="RefSeq" id="WP_177976666.1">
    <property type="nucleotide sequence ID" value="NZ_JAJEPU010000012.1"/>
</dbReference>
<dbReference type="InterPro" id="IPR002026">
    <property type="entry name" value="Urease_gamma/gamma-beta_su"/>
</dbReference>
<evidence type="ECO:0000313" key="7">
    <source>
        <dbReference type="Proteomes" id="UP001198962"/>
    </source>
</evidence>
<dbReference type="CDD" id="cd00390">
    <property type="entry name" value="Urease_gamma"/>
    <property type="match status" value="1"/>
</dbReference>
<proteinExistence type="inferred from homology"/>
<dbReference type="Pfam" id="PF00547">
    <property type="entry name" value="Urease_gamma"/>
    <property type="match status" value="1"/>
</dbReference>
<comment type="subunit">
    <text evidence="4">Heterotrimer of UreA (gamma), UreB (beta) and UreC (alpha) subunits. Three heterotrimers associate to form the active enzyme.</text>
</comment>
<dbReference type="Gene3D" id="3.30.280.10">
    <property type="entry name" value="Urease, gamma-like subunit"/>
    <property type="match status" value="1"/>
</dbReference>
<sequence length="117" mass="12891">MRLTPKEQEKLMLHMAGQLAGERRARGLKLNYVEAVAYLSSELLELARDGKSVVELMELGRKLLSEEDVMDGVADMVGEVQVEATFPDGTKLVTVHNPIQPGPSCWEARKNAKEAGL</sequence>
<keyword evidence="2 4" id="KW-0378">Hydrolase</keyword>
<dbReference type="InterPro" id="IPR036463">
    <property type="entry name" value="Urease_gamma_sf"/>
</dbReference>